<evidence type="ECO:0000313" key="4">
    <source>
        <dbReference type="Proteomes" id="UP000199073"/>
    </source>
</evidence>
<dbReference type="SUPFAM" id="SSF52402">
    <property type="entry name" value="Adenine nucleotide alpha hydrolases-like"/>
    <property type="match status" value="2"/>
</dbReference>
<dbReference type="Pfam" id="PF00582">
    <property type="entry name" value="Usp"/>
    <property type="match status" value="1"/>
</dbReference>
<dbReference type="AlphaFoldDB" id="A0A1H0L917"/>
<dbReference type="Proteomes" id="UP000199073">
    <property type="component" value="Unassembled WGS sequence"/>
</dbReference>
<dbReference type="OrthoDB" id="5430193at2"/>
<comment type="similarity">
    <text evidence="1">Belongs to the universal stress protein A family.</text>
</comment>
<dbReference type="CDD" id="cd00293">
    <property type="entry name" value="USP-like"/>
    <property type="match status" value="1"/>
</dbReference>
<protein>
    <submittedName>
        <fullName evidence="3">Nucleotide-binding universal stress protein, UspA family</fullName>
    </submittedName>
</protein>
<proteinExistence type="inferred from homology"/>
<reference evidence="3 4" key="1">
    <citation type="submission" date="2016-10" db="EMBL/GenBank/DDBJ databases">
        <authorList>
            <person name="de Groot N.N."/>
        </authorList>
    </citation>
    <scope>NUCLEOTIDE SEQUENCE [LARGE SCALE GENOMIC DNA]</scope>
    <source>
        <strain evidence="3 4">DSM 12130</strain>
    </source>
</reference>
<dbReference type="PANTHER" id="PTHR46268:SF6">
    <property type="entry name" value="UNIVERSAL STRESS PROTEIN UP12"/>
    <property type="match status" value="1"/>
</dbReference>
<accession>A0A1H0L917</accession>
<evidence type="ECO:0000313" key="3">
    <source>
        <dbReference type="EMBL" id="SDO64562.1"/>
    </source>
</evidence>
<evidence type="ECO:0000259" key="2">
    <source>
        <dbReference type="Pfam" id="PF00582"/>
    </source>
</evidence>
<dbReference type="RefSeq" id="WP_092219838.1">
    <property type="nucleotide sequence ID" value="NZ_FNJI01000004.1"/>
</dbReference>
<sequence length="316" mass="34794">MKDVTISPLSRLLIPVKNIDLFRNTLPFLEMAARIMKEDLERIDLLHVVGGSFLTEHLNNIDIRAGHVLSSEVMQRLRDRHHQELVRPLLADIQALLDSSKVTLRGKIRVEDGDPVKKLCSVCEDEHYSTLVVSRRKKDEGSEMDTVVSGVLHHYLNASVYVIGENGFPAGRSPAARIMIGVDGSQASHRAVREAALLLSRAASEVEEVALVNVRDPSCFFDDSGTNCQEASETGFNCIRDAERVLVEAGVDAAKIVPMLLFGRPGETLTTYASSFDATICFIGRRDRSNIARVLLGSVCGDMINHCRKTTLALVS</sequence>
<dbReference type="Gene3D" id="3.40.50.620">
    <property type="entry name" value="HUPs"/>
    <property type="match status" value="2"/>
</dbReference>
<dbReference type="InterPro" id="IPR014729">
    <property type="entry name" value="Rossmann-like_a/b/a_fold"/>
</dbReference>
<dbReference type="InterPro" id="IPR006016">
    <property type="entry name" value="UspA"/>
</dbReference>
<keyword evidence="4" id="KW-1185">Reference proteome</keyword>
<gene>
    <name evidence="3" type="ORF">SAMN05660330_00704</name>
</gene>
<evidence type="ECO:0000256" key="1">
    <source>
        <dbReference type="ARBA" id="ARBA00008791"/>
    </source>
</evidence>
<dbReference type="PANTHER" id="PTHR46268">
    <property type="entry name" value="STRESS RESPONSE PROTEIN NHAX"/>
    <property type="match status" value="1"/>
</dbReference>
<organism evidence="3 4">
    <name type="scientific">Desulforhopalus singaporensis</name>
    <dbReference type="NCBI Taxonomy" id="91360"/>
    <lineage>
        <taxon>Bacteria</taxon>
        <taxon>Pseudomonadati</taxon>
        <taxon>Thermodesulfobacteriota</taxon>
        <taxon>Desulfobulbia</taxon>
        <taxon>Desulfobulbales</taxon>
        <taxon>Desulfocapsaceae</taxon>
        <taxon>Desulforhopalus</taxon>
    </lineage>
</organism>
<feature type="domain" description="UspA" evidence="2">
    <location>
        <begin position="177"/>
        <end position="312"/>
    </location>
</feature>
<name>A0A1H0L917_9BACT</name>
<dbReference type="EMBL" id="FNJI01000004">
    <property type="protein sequence ID" value="SDO64562.1"/>
    <property type="molecule type" value="Genomic_DNA"/>
</dbReference>